<accession>A0ABP8C277</accession>
<dbReference type="InterPro" id="IPR026341">
    <property type="entry name" value="T9SS_type_B"/>
</dbReference>
<dbReference type="Proteomes" id="UP001501496">
    <property type="component" value="Unassembled WGS sequence"/>
</dbReference>
<dbReference type="NCBIfam" id="TIGR04131">
    <property type="entry name" value="Bac_Flav_CTERM"/>
    <property type="match status" value="1"/>
</dbReference>
<protein>
    <recommendedName>
        <fullName evidence="3">T9SS type B sorting domain-containing protein</fullName>
    </recommendedName>
</protein>
<dbReference type="EMBL" id="BAABCA010000001">
    <property type="protein sequence ID" value="GAA4232234.1"/>
    <property type="molecule type" value="Genomic_DNA"/>
</dbReference>
<gene>
    <name evidence="1" type="ORF">GCM10022291_06580</name>
</gene>
<organism evidence="1 2">
    <name type="scientific">Postechiella marina</name>
    <dbReference type="NCBI Taxonomy" id="943941"/>
    <lineage>
        <taxon>Bacteria</taxon>
        <taxon>Pseudomonadati</taxon>
        <taxon>Bacteroidota</taxon>
        <taxon>Flavobacteriia</taxon>
        <taxon>Flavobacteriales</taxon>
        <taxon>Flavobacteriaceae</taxon>
        <taxon>Postechiella</taxon>
    </lineage>
</organism>
<evidence type="ECO:0000313" key="1">
    <source>
        <dbReference type="EMBL" id="GAA4232234.1"/>
    </source>
</evidence>
<comment type="caution">
    <text evidence="1">The sequence shown here is derived from an EMBL/GenBank/DDBJ whole genome shotgun (WGS) entry which is preliminary data.</text>
</comment>
<dbReference type="InterPro" id="IPR013783">
    <property type="entry name" value="Ig-like_fold"/>
</dbReference>
<dbReference type="Pfam" id="PF13585">
    <property type="entry name" value="CHU_C"/>
    <property type="match status" value="1"/>
</dbReference>
<evidence type="ECO:0000313" key="2">
    <source>
        <dbReference type="Proteomes" id="UP001501496"/>
    </source>
</evidence>
<keyword evidence="2" id="KW-1185">Reference proteome</keyword>
<evidence type="ECO:0008006" key="3">
    <source>
        <dbReference type="Google" id="ProtNLM"/>
    </source>
</evidence>
<reference evidence="2" key="1">
    <citation type="journal article" date="2019" name="Int. J. Syst. Evol. Microbiol.">
        <title>The Global Catalogue of Microorganisms (GCM) 10K type strain sequencing project: providing services to taxonomists for standard genome sequencing and annotation.</title>
        <authorList>
            <consortium name="The Broad Institute Genomics Platform"/>
            <consortium name="The Broad Institute Genome Sequencing Center for Infectious Disease"/>
            <person name="Wu L."/>
            <person name="Ma J."/>
        </authorList>
    </citation>
    <scope>NUCLEOTIDE SEQUENCE [LARGE SCALE GENOMIC DNA]</scope>
    <source>
        <strain evidence="2">JCM 17630</strain>
    </source>
</reference>
<dbReference type="Gene3D" id="2.60.40.10">
    <property type="entry name" value="Immunoglobulins"/>
    <property type="match status" value="4"/>
</dbReference>
<name>A0ABP8C277_9FLAO</name>
<sequence length="730" mass="79403">MVLSFSFVFINIFNVQAITLSNSKTETKTRHKKLYYSNINNKNKVIEKKTSPLTTYKSTAYVPNCTRLNSPLNNSSNISVSNNLSWRAVTDAVGYIINVGTTYGGTEIANNLDVGNNTIYNPTTDFPEDSYIYVSIIPYNALGSATSCGQERFRTQKLSPPSCTSFFSPINNSSNVAVNSNLSWNNVVNASGYFINIGTTSGGTDIANNLDLGNTTTYVPTVNYPSESDIYVTITPYNTIGSAMGCIEKKFTTETILPLCTDLVSPSNGETDVNISSSISWRPVSNAKGYYITVGTFPAGTEFANKLDVGNTTTFTPSTNFPENQTIHVLVIPYNDLGEAIQNCDEETFKTAFLKTSCTTMSNPRNGENNISVTSSISWDADVNATGYFINVGTTSGGTDIANNIDVGNTTTYTPSSKFDGQTTIYVTITPYNASGKSLGCNEENFTTENLLPPCISFLSPLNRTTNISVNTSIRWSAVTNATGYFISLGTTSGGTDIENGRDLGNVTTYTPTSPLPSETTIYTTITPYNLEGNAPNCSEKYFTTEKTPPNCTSITAPLNNSENVAVNSNISWNLIPNTTGYLVTIGTTSGGTDIANAVDAGNVSAYNPPVDLPDESNIYVTITPYNALGNATNCEENRFTTENRIIEIPKFFTPNGDGNHDYWEVKDPKNEIKIIYIFNRYGKLLKTLASNTIGWNGSLSGKKLLADDYWCLLELHNGETIKTHFTLKR</sequence>
<proteinExistence type="predicted"/>